<proteinExistence type="predicted"/>
<dbReference type="AlphaFoldDB" id="A0A9P4JIS9"/>
<feature type="region of interest" description="Disordered" evidence="1">
    <location>
        <begin position="47"/>
        <end position="120"/>
    </location>
</feature>
<keyword evidence="3" id="KW-1185">Reference proteome</keyword>
<feature type="compositionally biased region" description="Basic residues" evidence="1">
    <location>
        <begin position="16"/>
        <end position="29"/>
    </location>
</feature>
<gene>
    <name evidence="2" type="ORF">GQ43DRAFT_435136</name>
</gene>
<comment type="caution">
    <text evidence="2">The sequence shown here is derived from an EMBL/GenBank/DDBJ whole genome shotgun (WGS) entry which is preliminary data.</text>
</comment>
<name>A0A9P4JIS9_9PLEO</name>
<protein>
    <submittedName>
        <fullName evidence="2">Uncharacterized protein</fullName>
    </submittedName>
</protein>
<evidence type="ECO:0000256" key="1">
    <source>
        <dbReference type="SAM" id="MobiDB-lite"/>
    </source>
</evidence>
<feature type="compositionally biased region" description="Basic and acidic residues" evidence="1">
    <location>
        <begin position="47"/>
        <end position="105"/>
    </location>
</feature>
<feature type="region of interest" description="Disordered" evidence="1">
    <location>
        <begin position="1"/>
        <end position="29"/>
    </location>
</feature>
<evidence type="ECO:0000313" key="2">
    <source>
        <dbReference type="EMBL" id="KAF2197457.1"/>
    </source>
</evidence>
<organism evidence="2 3">
    <name type="scientific">Delitschia confertaspora ATCC 74209</name>
    <dbReference type="NCBI Taxonomy" id="1513339"/>
    <lineage>
        <taxon>Eukaryota</taxon>
        <taxon>Fungi</taxon>
        <taxon>Dikarya</taxon>
        <taxon>Ascomycota</taxon>
        <taxon>Pezizomycotina</taxon>
        <taxon>Dothideomycetes</taxon>
        <taxon>Pleosporomycetidae</taxon>
        <taxon>Pleosporales</taxon>
        <taxon>Delitschiaceae</taxon>
        <taxon>Delitschia</taxon>
    </lineage>
</organism>
<accession>A0A9P4JIS9</accession>
<dbReference type="Proteomes" id="UP000799536">
    <property type="component" value="Unassembled WGS sequence"/>
</dbReference>
<sequence length="120" mass="14169">MDLNQLHCGKSIPKPTRTRHLRSKTQLGLRRRRLRESQMFKDKCEAEWGEARRQVEKVENKREGKKREGKKREEKKREEKRIAVKEAERCLNQEKNRAERAENKTKSAAGKAAKMAEKKG</sequence>
<evidence type="ECO:0000313" key="3">
    <source>
        <dbReference type="Proteomes" id="UP000799536"/>
    </source>
</evidence>
<dbReference type="EMBL" id="ML994233">
    <property type="protein sequence ID" value="KAF2197457.1"/>
    <property type="molecule type" value="Genomic_DNA"/>
</dbReference>
<reference evidence="2" key="1">
    <citation type="journal article" date="2020" name="Stud. Mycol.">
        <title>101 Dothideomycetes genomes: a test case for predicting lifestyles and emergence of pathogens.</title>
        <authorList>
            <person name="Haridas S."/>
            <person name="Albert R."/>
            <person name="Binder M."/>
            <person name="Bloem J."/>
            <person name="Labutti K."/>
            <person name="Salamov A."/>
            <person name="Andreopoulos B."/>
            <person name="Baker S."/>
            <person name="Barry K."/>
            <person name="Bills G."/>
            <person name="Bluhm B."/>
            <person name="Cannon C."/>
            <person name="Castanera R."/>
            <person name="Culley D."/>
            <person name="Daum C."/>
            <person name="Ezra D."/>
            <person name="Gonzalez J."/>
            <person name="Henrissat B."/>
            <person name="Kuo A."/>
            <person name="Liang C."/>
            <person name="Lipzen A."/>
            <person name="Lutzoni F."/>
            <person name="Magnuson J."/>
            <person name="Mondo S."/>
            <person name="Nolan M."/>
            <person name="Ohm R."/>
            <person name="Pangilinan J."/>
            <person name="Park H.-J."/>
            <person name="Ramirez L."/>
            <person name="Alfaro M."/>
            <person name="Sun H."/>
            <person name="Tritt A."/>
            <person name="Yoshinaga Y."/>
            <person name="Zwiers L.-H."/>
            <person name="Turgeon B."/>
            <person name="Goodwin S."/>
            <person name="Spatafora J."/>
            <person name="Crous P."/>
            <person name="Grigoriev I."/>
        </authorList>
    </citation>
    <scope>NUCLEOTIDE SEQUENCE</scope>
    <source>
        <strain evidence="2">ATCC 74209</strain>
    </source>
</reference>